<feature type="transmembrane region" description="Helical" evidence="1">
    <location>
        <begin position="6"/>
        <end position="24"/>
    </location>
</feature>
<reference evidence="2" key="1">
    <citation type="submission" date="2019-08" db="EMBL/GenBank/DDBJ databases">
        <authorList>
            <person name="Kucharzyk K."/>
            <person name="Murdoch R.W."/>
            <person name="Higgins S."/>
            <person name="Loffler F."/>
        </authorList>
    </citation>
    <scope>NUCLEOTIDE SEQUENCE</scope>
</reference>
<keyword evidence="1" id="KW-1133">Transmembrane helix</keyword>
<proteinExistence type="predicted"/>
<evidence type="ECO:0000313" key="2">
    <source>
        <dbReference type="EMBL" id="MPL72518.1"/>
    </source>
</evidence>
<accession>A0A644TZW7</accession>
<name>A0A644TZW7_9ZZZZ</name>
<evidence type="ECO:0000256" key="1">
    <source>
        <dbReference type="SAM" id="Phobius"/>
    </source>
</evidence>
<gene>
    <name evidence="2" type="ORF">SDC9_18303</name>
</gene>
<dbReference type="EMBL" id="VSSQ01000066">
    <property type="protein sequence ID" value="MPL72518.1"/>
    <property type="molecule type" value="Genomic_DNA"/>
</dbReference>
<comment type="caution">
    <text evidence="2">The sequence shown here is derived from an EMBL/GenBank/DDBJ whole genome shotgun (WGS) entry which is preliminary data.</text>
</comment>
<dbReference type="AlphaFoldDB" id="A0A644TZW7"/>
<keyword evidence="1" id="KW-0812">Transmembrane</keyword>
<keyword evidence="1" id="KW-0472">Membrane</keyword>
<organism evidence="2">
    <name type="scientific">bioreactor metagenome</name>
    <dbReference type="NCBI Taxonomy" id="1076179"/>
    <lineage>
        <taxon>unclassified sequences</taxon>
        <taxon>metagenomes</taxon>
        <taxon>ecological metagenomes</taxon>
    </lineage>
</organism>
<protein>
    <submittedName>
        <fullName evidence="2">Uncharacterized protein</fullName>
    </submittedName>
</protein>
<sequence>MTVILFSLLLVGLAVFLLSFNIIFRKNGKFPQSEIGANKELRKKGLMCAKSEEKILWKHKNTGIKTNIKYDPLSDGCGGCSCSSDGCQ</sequence>